<comment type="caution">
    <text evidence="2">The sequence shown here is derived from an EMBL/GenBank/DDBJ whole genome shotgun (WGS) entry which is preliminary data.</text>
</comment>
<dbReference type="Gene3D" id="3.40.30.10">
    <property type="entry name" value="Glutaredoxin"/>
    <property type="match status" value="1"/>
</dbReference>
<feature type="compositionally biased region" description="Basic and acidic residues" evidence="1">
    <location>
        <begin position="194"/>
        <end position="207"/>
    </location>
</feature>
<feature type="region of interest" description="Disordered" evidence="1">
    <location>
        <begin position="163"/>
        <end position="207"/>
    </location>
</feature>
<accession>A0A5J4Z771</accession>
<keyword evidence="3" id="KW-1185">Reference proteome</keyword>
<dbReference type="Pfam" id="PF13911">
    <property type="entry name" value="AhpC-TSA_2"/>
    <property type="match status" value="1"/>
</dbReference>
<gene>
    <name evidence="2" type="ORF">FVE85_7454</name>
</gene>
<dbReference type="Proteomes" id="UP000324585">
    <property type="component" value="Unassembled WGS sequence"/>
</dbReference>
<dbReference type="EMBL" id="VRMN01000001">
    <property type="protein sequence ID" value="KAA8499869.1"/>
    <property type="molecule type" value="Genomic_DNA"/>
</dbReference>
<dbReference type="SUPFAM" id="SSF52833">
    <property type="entry name" value="Thioredoxin-like"/>
    <property type="match status" value="1"/>
</dbReference>
<sequence length="207" mass="23052">MAHFAVAGYPAPMFALPDASGRVWTLRDLTELLQHRQQIEESGYRVVLITFANAQRVEKWWSKFDVGSQDRFLVLFDEGRGLYASYGMGRSVVNTWSPGTLLWYAKKIFTGEYSYRAHEEDPHQLGGDFVVGSNLYIVLAHPSRTPIDRVPVVRILEAVQASASENDEDHEAAPFCDPSSVNHGGRHASALTSADDRGQGNHVECSE</sequence>
<organism evidence="2 3">
    <name type="scientific">Porphyridium purpureum</name>
    <name type="common">Red alga</name>
    <name type="synonym">Porphyridium cruentum</name>
    <dbReference type="NCBI Taxonomy" id="35688"/>
    <lineage>
        <taxon>Eukaryota</taxon>
        <taxon>Rhodophyta</taxon>
        <taxon>Bangiophyceae</taxon>
        <taxon>Porphyridiales</taxon>
        <taxon>Porphyridiaceae</taxon>
        <taxon>Porphyridium</taxon>
    </lineage>
</organism>
<dbReference type="InterPro" id="IPR036249">
    <property type="entry name" value="Thioredoxin-like_sf"/>
</dbReference>
<reference evidence="3" key="1">
    <citation type="journal article" date="2019" name="Nat. Commun.">
        <title>Expansion of phycobilisome linker gene families in mesophilic red algae.</title>
        <authorList>
            <person name="Lee J."/>
            <person name="Kim D."/>
            <person name="Bhattacharya D."/>
            <person name="Yoon H.S."/>
        </authorList>
    </citation>
    <scope>NUCLEOTIDE SEQUENCE [LARGE SCALE GENOMIC DNA]</scope>
    <source>
        <strain evidence="3">CCMP 1328</strain>
    </source>
</reference>
<evidence type="ECO:0000313" key="2">
    <source>
        <dbReference type="EMBL" id="KAA8499869.1"/>
    </source>
</evidence>
<dbReference type="AlphaFoldDB" id="A0A5J4Z771"/>
<protein>
    <submittedName>
        <fullName evidence="2">Uncharacterized protein</fullName>
    </submittedName>
</protein>
<evidence type="ECO:0000313" key="3">
    <source>
        <dbReference type="Proteomes" id="UP000324585"/>
    </source>
</evidence>
<name>A0A5J4Z771_PORPP</name>
<dbReference type="InterPro" id="IPR032801">
    <property type="entry name" value="PXL2A/B/C"/>
</dbReference>
<dbReference type="OMA" id="TFETECT"/>
<proteinExistence type="predicted"/>
<evidence type="ECO:0000256" key="1">
    <source>
        <dbReference type="SAM" id="MobiDB-lite"/>
    </source>
</evidence>
<dbReference type="OrthoDB" id="40334at2759"/>